<gene>
    <name evidence="2" type="ORF">VNI00_018635</name>
</gene>
<feature type="compositionally biased region" description="Polar residues" evidence="1">
    <location>
        <begin position="487"/>
        <end position="497"/>
    </location>
</feature>
<accession>A0AAW0AVL5</accession>
<name>A0AAW0AVL5_9AGAR</name>
<feature type="compositionally biased region" description="Basic and acidic residues" evidence="1">
    <location>
        <begin position="111"/>
        <end position="134"/>
    </location>
</feature>
<feature type="compositionally biased region" description="Basic and acidic residues" evidence="1">
    <location>
        <begin position="176"/>
        <end position="189"/>
    </location>
</feature>
<evidence type="ECO:0000256" key="1">
    <source>
        <dbReference type="SAM" id="MobiDB-lite"/>
    </source>
</evidence>
<feature type="compositionally biased region" description="Basic residues" evidence="1">
    <location>
        <begin position="205"/>
        <end position="214"/>
    </location>
</feature>
<dbReference type="AlphaFoldDB" id="A0AAW0AVL5"/>
<dbReference type="EMBL" id="JAYKXP010000254">
    <property type="protein sequence ID" value="KAK7017478.1"/>
    <property type="molecule type" value="Genomic_DNA"/>
</dbReference>
<evidence type="ECO:0000313" key="3">
    <source>
        <dbReference type="Proteomes" id="UP001383192"/>
    </source>
</evidence>
<organism evidence="2 3">
    <name type="scientific">Paramarasmius palmivorus</name>
    <dbReference type="NCBI Taxonomy" id="297713"/>
    <lineage>
        <taxon>Eukaryota</taxon>
        <taxon>Fungi</taxon>
        <taxon>Dikarya</taxon>
        <taxon>Basidiomycota</taxon>
        <taxon>Agaricomycotina</taxon>
        <taxon>Agaricomycetes</taxon>
        <taxon>Agaricomycetidae</taxon>
        <taxon>Agaricales</taxon>
        <taxon>Marasmiineae</taxon>
        <taxon>Marasmiaceae</taxon>
        <taxon>Paramarasmius</taxon>
    </lineage>
</organism>
<feature type="region of interest" description="Disordered" evidence="1">
    <location>
        <begin position="1"/>
        <end position="283"/>
    </location>
</feature>
<evidence type="ECO:0000313" key="2">
    <source>
        <dbReference type="EMBL" id="KAK7017478.1"/>
    </source>
</evidence>
<proteinExistence type="predicted"/>
<feature type="compositionally biased region" description="Low complexity" evidence="1">
    <location>
        <begin position="142"/>
        <end position="159"/>
    </location>
</feature>
<dbReference type="Proteomes" id="UP001383192">
    <property type="component" value="Unassembled WGS sequence"/>
</dbReference>
<comment type="caution">
    <text evidence="2">The sequence shown here is derived from an EMBL/GenBank/DDBJ whole genome shotgun (WGS) entry which is preliminary data.</text>
</comment>
<reference evidence="2 3" key="1">
    <citation type="submission" date="2024-01" db="EMBL/GenBank/DDBJ databases">
        <title>A draft genome for a cacao thread blight-causing isolate of Paramarasmius palmivorus.</title>
        <authorList>
            <person name="Baruah I.K."/>
            <person name="Bukari Y."/>
            <person name="Amoako-Attah I."/>
            <person name="Meinhardt L.W."/>
            <person name="Bailey B.A."/>
            <person name="Cohen S.P."/>
        </authorList>
    </citation>
    <scope>NUCLEOTIDE SEQUENCE [LARGE SCALE GENOMIC DNA]</scope>
    <source>
        <strain evidence="2 3">GH-12</strain>
    </source>
</reference>
<feature type="compositionally biased region" description="Polar residues" evidence="1">
    <location>
        <begin position="24"/>
        <end position="35"/>
    </location>
</feature>
<feature type="compositionally biased region" description="Basic and acidic residues" evidence="1">
    <location>
        <begin position="62"/>
        <end position="78"/>
    </location>
</feature>
<sequence length="618" mass="68752">MPKQTKLKAKLPVPSIDTRMSPGSDLTSICSSKEGSPNAKADDVSINQGVEQPLKAPSAKPFDTKKALTSDPTTEKPKPVNKGSKPKQVKQTQAARRSSKRILYPISNKNRANEEQDIKPSKEELFKLDQRFLEEQYAPQYSATTPETLPTATSTPSTSRRVIPTRTNSPEWDDGQISKDLDVNLKRSCDDDDLSDHDQSSISKPIRRAAKKPKFIVEEAKEDEDAEGSSIEDVHMEERSEDGAECESVEEHEDQGEDQPADAGEDESDQEEASTSSEDPFANMHPITRQIFHTKYQHRSLRNFYLDLAQRPWIASMRPGNIVPYAKKLSEEPESGLVLPARYQRVMSFLSTIEQTAVMRMMTFERHGQYMNLARASPFNVRTNRNMPSAVFANDPAANLPAVFVTLAISQGSELLYGSGSDDEQKSRKLYIQLLEQEFQYMSAFVCTLMQDGTVHCPIYRSALLLQSKRQNFPKATSTDISGLSKEGLNTFSNASNKKGKKKATDNDRPPSAPHPPFRLFDDKVPVYDGRPKPAKGFEGFRPSVKGWKNLASMERYSKEIPNGSIVIPGFTISGPWRLKPNLPHPTAHFNLIFAIVLSDPLQNSSSGGSGGPSVEID</sequence>
<feature type="compositionally biased region" description="Acidic residues" evidence="1">
    <location>
        <begin position="243"/>
        <end position="272"/>
    </location>
</feature>
<feature type="region of interest" description="Disordered" evidence="1">
    <location>
        <begin position="487"/>
        <end position="524"/>
    </location>
</feature>
<protein>
    <submittedName>
        <fullName evidence="2">Uncharacterized protein</fullName>
    </submittedName>
</protein>
<feature type="compositionally biased region" description="Basic and acidic residues" evidence="1">
    <location>
        <begin position="232"/>
        <end position="242"/>
    </location>
</feature>
<keyword evidence="3" id="KW-1185">Reference proteome</keyword>